<feature type="region of interest" description="Disordered" evidence="1">
    <location>
        <begin position="340"/>
        <end position="397"/>
    </location>
</feature>
<evidence type="ECO:0000313" key="2">
    <source>
        <dbReference type="EMBL" id="TRX99041.1"/>
    </source>
</evidence>
<dbReference type="AlphaFoldDB" id="A0A553IFT1"/>
<accession>A0A553IFT1</accession>
<sequence>MRNRRFSFPVRISSKSVDSGSGDITKAKNLPWNLVGNAKDHLFDELERLYWTGVKQELESVLWTLRAWQAPQYEKTRLEDESDNFVHGFDTFIDQVSEASRAFADEAAKWKEGESEFAGESYLEALQRSARVMASDQKSMQVKAAIRQAIESRTNERNDRRRTRMLLQAVGFLDIEKLVEHRPPLDELSFWKRPAIPQLKLDSVTKSGVPILTPMRCSSCSSVVRGSMYRQTLIRQDQTQKSAEIICEDCYREKFLGTAGFVKIYKHCVLREAISPQISRQVCLCEDVPHRDMEGRPLSLFPVNKKARHLKAPGPGLVECGLLKLPEIVAEAKYDGMQTITSRKKQNKNKRLADERKEHDEHEALESKKGQKQQQQRKIVTQKSQTAPDRTAETGTAVAVAEAEADEDVPFFLKRYTENYPFGNVHMALRLGPLVLENGVAHLRSGLVFHSPRFNEATRSLALSEDNTRQLWSQLRPSGRPKRFKSVMKQVIGSPFTGLDPEDATLENRIIDSLISASHIGFDDPGLSLRDRQKWMNKLITPIVEDLKALLGSRLFVYIQSIASRLLNSQTRLRWDPASNNCQNFCDSILDLDTFGSLVADKHEKLQTPLYLMSFACRPAGYNKPKIKTKFDVPQGLTEEYLLRFRYGRHDDADIIDTLQEYWHDWGAFGKHLYKYQDLFPWDCTEAFGRYPVTCGDCNLAKHVWAFPFDSWSIITLHLTRDRSNYPPSDTGNAAIMSDADWMKNRLLVLTAQEKLITAATEMAKNPSFQDSTAWLHTQPEPSLDRLKLGGIHRAQPFSHYYDQGQYHHYFTASWAHLKLEDQIAEYELLRDGRVKMPDVGYAYSGDDDEVDRPMGGGEMLLLQTARRAAETADVQQEPAVGMEMVVTVVMAEMAMVEEMVAEEDVEDVEGAEGAEGEEPSMFIVLYNLFYS</sequence>
<dbReference type="EMBL" id="VFLP01000001">
    <property type="protein sequence ID" value="TRX99041.1"/>
    <property type="molecule type" value="Genomic_DNA"/>
</dbReference>
<comment type="caution">
    <text evidence="2">The sequence shown here is derived from an EMBL/GenBank/DDBJ whole genome shotgun (WGS) entry which is preliminary data.</text>
</comment>
<protein>
    <submittedName>
        <fullName evidence="2">Uncharacterized protein</fullName>
    </submittedName>
</protein>
<dbReference type="Proteomes" id="UP000319160">
    <property type="component" value="Unassembled WGS sequence"/>
</dbReference>
<evidence type="ECO:0000313" key="3">
    <source>
        <dbReference type="Proteomes" id="UP000319160"/>
    </source>
</evidence>
<organism evidence="2 3">
    <name type="scientific">Xylaria flabelliformis</name>
    <dbReference type="NCBI Taxonomy" id="2512241"/>
    <lineage>
        <taxon>Eukaryota</taxon>
        <taxon>Fungi</taxon>
        <taxon>Dikarya</taxon>
        <taxon>Ascomycota</taxon>
        <taxon>Pezizomycotina</taxon>
        <taxon>Sordariomycetes</taxon>
        <taxon>Xylariomycetidae</taxon>
        <taxon>Xylariales</taxon>
        <taxon>Xylariaceae</taxon>
        <taxon>Xylaria</taxon>
    </lineage>
</organism>
<feature type="compositionally biased region" description="Basic and acidic residues" evidence="1">
    <location>
        <begin position="351"/>
        <end position="369"/>
    </location>
</feature>
<keyword evidence="3" id="KW-1185">Reference proteome</keyword>
<reference evidence="3" key="1">
    <citation type="submission" date="2019-06" db="EMBL/GenBank/DDBJ databases">
        <title>Draft genome sequence of the griseofulvin-producing fungus Xylaria cubensis strain G536.</title>
        <authorList>
            <person name="Mead M.E."/>
            <person name="Raja H.A."/>
            <person name="Steenwyk J.L."/>
            <person name="Knowles S.L."/>
            <person name="Oberlies N.H."/>
            <person name="Rokas A."/>
        </authorList>
    </citation>
    <scope>NUCLEOTIDE SEQUENCE [LARGE SCALE GENOMIC DNA]</scope>
    <source>
        <strain evidence="3">G536</strain>
    </source>
</reference>
<gene>
    <name evidence="2" type="ORF">FHL15_000383</name>
</gene>
<proteinExistence type="predicted"/>
<dbReference type="OrthoDB" id="4455544at2759"/>
<evidence type="ECO:0000256" key="1">
    <source>
        <dbReference type="SAM" id="MobiDB-lite"/>
    </source>
</evidence>
<feature type="compositionally biased region" description="Low complexity" evidence="1">
    <location>
        <begin position="372"/>
        <end position="385"/>
    </location>
</feature>
<name>A0A553IFT1_9PEZI</name>
<dbReference type="STRING" id="2512241.A0A553IFT1"/>